<accession>A0A368ZH49</accession>
<dbReference type="AlphaFoldDB" id="A0A368ZH49"/>
<dbReference type="Proteomes" id="UP000253506">
    <property type="component" value="Unassembled WGS sequence"/>
</dbReference>
<dbReference type="InterPro" id="IPR011664">
    <property type="entry name" value="Abi_system_AbiD/AbiF-like"/>
</dbReference>
<sequence length="310" mass="36831">MPLMPYTKPSLTFSDQVNHLKNKGMLLKDKTFAESTLANISYYRLSAYWYPFRLRDTASPQQVLDQFEKETFFEDALFLYETDRKLRSLVTDAIERVEVSVRTQFTYHIGHRYCAFGYADKNNFHNKFDHHKWLTQLQSEVHRSKDEFIDHYKNTFQNFPSIPIWMLTEVMSLGTLSFGYGGLINDQKKGIEDKKAIVQHFNLHHKKLGDWLHTLTYVRNVRAHHSRLWNRTLSIKPDKTKEANWLSPLTPRNDRIFYILLMLRHLLRATGNGEDWAQQVNQALDLLAHNKRWRSAMGMLDNWSEHPIWK</sequence>
<dbReference type="RefSeq" id="WP_211085242.1">
    <property type="nucleotide sequence ID" value="NZ_QPJQ01000059.1"/>
</dbReference>
<proteinExistence type="predicted"/>
<dbReference type="InterPro" id="IPR017034">
    <property type="entry name" value="Abi_system_AbiD/AbiF"/>
</dbReference>
<gene>
    <name evidence="1" type="ORF">DFP77_1592</name>
</gene>
<evidence type="ECO:0000313" key="1">
    <source>
        <dbReference type="EMBL" id="RCW91822.1"/>
    </source>
</evidence>
<dbReference type="Pfam" id="PF07751">
    <property type="entry name" value="Abi_2"/>
    <property type="match status" value="1"/>
</dbReference>
<dbReference type="EMBL" id="QPJQ01000059">
    <property type="protein sequence ID" value="RCW91822.1"/>
    <property type="molecule type" value="Genomic_DNA"/>
</dbReference>
<protein>
    <submittedName>
        <fullName evidence="1">Abortive infection bacteriophage resistance protein</fullName>
    </submittedName>
</protein>
<evidence type="ECO:0000313" key="2">
    <source>
        <dbReference type="Proteomes" id="UP000253506"/>
    </source>
</evidence>
<dbReference type="PIRSF" id="PIRSF034934">
    <property type="entry name" value="AbiF_AbiD"/>
    <property type="match status" value="1"/>
</dbReference>
<organism evidence="1 2">
    <name type="scientific">Marinomonas foliarum</name>
    <dbReference type="NCBI Taxonomy" id="491950"/>
    <lineage>
        <taxon>Bacteria</taxon>
        <taxon>Pseudomonadati</taxon>
        <taxon>Pseudomonadota</taxon>
        <taxon>Gammaproteobacteria</taxon>
        <taxon>Oceanospirillales</taxon>
        <taxon>Oceanospirillaceae</taxon>
        <taxon>Marinomonas</taxon>
    </lineage>
</organism>
<comment type="caution">
    <text evidence="1">The sequence shown here is derived from an EMBL/GenBank/DDBJ whole genome shotgun (WGS) entry which is preliminary data.</text>
</comment>
<name>A0A368ZH49_9GAMM</name>
<reference evidence="1 2" key="1">
    <citation type="submission" date="2018-07" db="EMBL/GenBank/DDBJ databases">
        <title>Genomic Encyclopedia of Type Strains, Phase III (KMG-III): the genomes of soil and plant-associated and newly described type strains.</title>
        <authorList>
            <person name="Whitman W."/>
        </authorList>
    </citation>
    <scope>NUCLEOTIDE SEQUENCE [LARGE SCALE GENOMIC DNA]</scope>
    <source>
        <strain evidence="1 2">CECT 7731</strain>
    </source>
</reference>